<organism evidence="2 3">
    <name type="scientific">Azoarcus taiwanensis</name>
    <dbReference type="NCBI Taxonomy" id="666964"/>
    <lineage>
        <taxon>Bacteria</taxon>
        <taxon>Pseudomonadati</taxon>
        <taxon>Pseudomonadota</taxon>
        <taxon>Betaproteobacteria</taxon>
        <taxon>Rhodocyclales</taxon>
        <taxon>Zoogloeaceae</taxon>
        <taxon>Azoarcus</taxon>
    </lineage>
</organism>
<sequence length="62" mass="6899">MNVRSDKKIEETDQYDDAVLEAGGLPPVELPAAKDDSAELSDPNQTKLEADAFLEAFYRNQE</sequence>
<dbReference type="RefSeq" id="WP_168987190.1">
    <property type="nucleotide sequence ID" value="NZ_CAWPHM010000144.1"/>
</dbReference>
<dbReference type="AlphaFoldDB" id="A0A972FBW1"/>
<name>A0A972FBW1_9RHOO</name>
<evidence type="ECO:0000256" key="1">
    <source>
        <dbReference type="SAM" id="MobiDB-lite"/>
    </source>
</evidence>
<feature type="region of interest" description="Disordered" evidence="1">
    <location>
        <begin position="1"/>
        <end position="46"/>
    </location>
</feature>
<gene>
    <name evidence="2" type="ORF">GPA21_05395</name>
</gene>
<protein>
    <submittedName>
        <fullName evidence="2">Uncharacterized protein</fullName>
    </submittedName>
</protein>
<proteinExistence type="predicted"/>
<evidence type="ECO:0000313" key="3">
    <source>
        <dbReference type="Proteomes" id="UP000599523"/>
    </source>
</evidence>
<comment type="caution">
    <text evidence="2">The sequence shown here is derived from an EMBL/GenBank/DDBJ whole genome shotgun (WGS) entry which is preliminary data.</text>
</comment>
<evidence type="ECO:0000313" key="2">
    <source>
        <dbReference type="EMBL" id="NMG02402.1"/>
    </source>
</evidence>
<keyword evidence="3" id="KW-1185">Reference proteome</keyword>
<accession>A0A972FBW1</accession>
<reference evidence="2" key="1">
    <citation type="submission" date="2019-12" db="EMBL/GenBank/DDBJ databases">
        <title>Comparative genomics gives insights into the taxonomy of the Azoarcus-Aromatoleum group and reveals separate origins of nif in the plant-associated Azoarcus and non-plant-associated Aromatoleum sub-groups.</title>
        <authorList>
            <person name="Lafos M."/>
            <person name="Maluk M."/>
            <person name="Batista M."/>
            <person name="Junghare M."/>
            <person name="Carmona M."/>
            <person name="Faoro H."/>
            <person name="Cruz L.M."/>
            <person name="Battistoni F."/>
            <person name="De Souza E."/>
            <person name="Pedrosa F."/>
            <person name="Chen W.-M."/>
            <person name="Poole P.S."/>
            <person name="Dixon R.A."/>
            <person name="James E.K."/>
        </authorList>
    </citation>
    <scope>NUCLEOTIDE SEQUENCE</scope>
    <source>
        <strain evidence="2">NSC3</strain>
    </source>
</reference>
<dbReference type="Proteomes" id="UP000599523">
    <property type="component" value="Unassembled WGS sequence"/>
</dbReference>
<feature type="compositionally biased region" description="Basic and acidic residues" evidence="1">
    <location>
        <begin position="1"/>
        <end position="11"/>
    </location>
</feature>
<dbReference type="EMBL" id="WTVM01000022">
    <property type="protein sequence ID" value="NMG02402.1"/>
    <property type="molecule type" value="Genomic_DNA"/>
</dbReference>